<dbReference type="Proteomes" id="UP000244336">
    <property type="component" value="Chromosome 8"/>
</dbReference>
<dbReference type="AlphaFoldDB" id="A0A2T7CQF8"/>
<gene>
    <name evidence="1" type="ORF">GQ55_8G234700</name>
</gene>
<keyword evidence="2" id="KW-1185">Reference proteome</keyword>
<evidence type="ECO:0000313" key="1">
    <source>
        <dbReference type="EMBL" id="PUZ45564.1"/>
    </source>
</evidence>
<dbReference type="Gramene" id="PUZ45564">
    <property type="protein sequence ID" value="PUZ45564"/>
    <property type="gene ID" value="GQ55_8G234700"/>
</dbReference>
<accession>A0A2T7CQF8</accession>
<evidence type="ECO:0000313" key="2">
    <source>
        <dbReference type="Proteomes" id="UP000244336"/>
    </source>
</evidence>
<reference evidence="1 2" key="1">
    <citation type="submission" date="2018-04" db="EMBL/GenBank/DDBJ databases">
        <title>WGS assembly of Panicum hallii var. hallii HAL2.</title>
        <authorList>
            <person name="Lovell J."/>
            <person name="Jenkins J."/>
            <person name="Lowry D."/>
            <person name="Mamidi S."/>
            <person name="Sreedasyam A."/>
            <person name="Weng X."/>
            <person name="Barry K."/>
            <person name="Bonette J."/>
            <person name="Campitelli B."/>
            <person name="Daum C."/>
            <person name="Gordon S."/>
            <person name="Gould B."/>
            <person name="Lipzen A."/>
            <person name="MacQueen A."/>
            <person name="Palacio-Mejia J."/>
            <person name="Plott C."/>
            <person name="Shakirov E."/>
            <person name="Shu S."/>
            <person name="Yoshinaga Y."/>
            <person name="Zane M."/>
            <person name="Rokhsar D."/>
            <person name="Grimwood J."/>
            <person name="Schmutz J."/>
            <person name="Juenger T."/>
        </authorList>
    </citation>
    <scope>NUCLEOTIDE SEQUENCE [LARGE SCALE GENOMIC DNA]</scope>
    <source>
        <strain evidence="2">cv. HAL2</strain>
    </source>
</reference>
<sequence>MFVPSIHGDSDFKMTAAKSSEPNVVSINGAGSMLLSACLRGPKLLLRFIDFNLAVMQKTEHSYNT</sequence>
<name>A0A2T7CQF8_9POAL</name>
<protein>
    <submittedName>
        <fullName evidence="1">Uncharacterized protein</fullName>
    </submittedName>
</protein>
<organism evidence="1 2">
    <name type="scientific">Panicum hallii var. hallii</name>
    <dbReference type="NCBI Taxonomy" id="1504633"/>
    <lineage>
        <taxon>Eukaryota</taxon>
        <taxon>Viridiplantae</taxon>
        <taxon>Streptophyta</taxon>
        <taxon>Embryophyta</taxon>
        <taxon>Tracheophyta</taxon>
        <taxon>Spermatophyta</taxon>
        <taxon>Magnoliopsida</taxon>
        <taxon>Liliopsida</taxon>
        <taxon>Poales</taxon>
        <taxon>Poaceae</taxon>
        <taxon>PACMAD clade</taxon>
        <taxon>Panicoideae</taxon>
        <taxon>Panicodae</taxon>
        <taxon>Paniceae</taxon>
        <taxon>Panicinae</taxon>
        <taxon>Panicum</taxon>
        <taxon>Panicum sect. Panicum</taxon>
    </lineage>
</organism>
<dbReference type="EMBL" id="CM009756">
    <property type="protein sequence ID" value="PUZ45564.1"/>
    <property type="molecule type" value="Genomic_DNA"/>
</dbReference>
<proteinExistence type="predicted"/>